<keyword evidence="3 7" id="KW-1133">Transmembrane helix</keyword>
<evidence type="ECO:0000256" key="4">
    <source>
        <dbReference type="ARBA" id="ARBA00023136"/>
    </source>
</evidence>
<keyword evidence="4 7" id="KW-0472">Membrane</keyword>
<reference evidence="8" key="1">
    <citation type="submission" date="2020-05" db="EMBL/GenBank/DDBJ databases">
        <authorList>
            <person name="Chiriac C."/>
            <person name="Salcher M."/>
            <person name="Ghai R."/>
            <person name="Kavagutti S V."/>
        </authorList>
    </citation>
    <scope>NUCLEOTIDE SEQUENCE</scope>
</reference>
<evidence type="ECO:0000256" key="3">
    <source>
        <dbReference type="ARBA" id="ARBA00022989"/>
    </source>
</evidence>
<dbReference type="Gene3D" id="3.30.160.60">
    <property type="entry name" value="Classic Zinc Finger"/>
    <property type="match status" value="1"/>
</dbReference>
<accession>A0A6J7DUM1</accession>
<keyword evidence="1" id="KW-1003">Cell membrane</keyword>
<dbReference type="HAMAP" id="MF_02065">
    <property type="entry name" value="MltG"/>
    <property type="match status" value="1"/>
</dbReference>
<keyword evidence="2 7" id="KW-0812">Transmembrane</keyword>
<evidence type="ECO:0000256" key="6">
    <source>
        <dbReference type="ARBA" id="ARBA00023316"/>
    </source>
</evidence>
<dbReference type="NCBIfam" id="TIGR00247">
    <property type="entry name" value="endolytic transglycosylase MltG"/>
    <property type="match status" value="1"/>
</dbReference>
<dbReference type="GO" id="GO:0071555">
    <property type="term" value="P:cell wall organization"/>
    <property type="evidence" value="ECO:0007669"/>
    <property type="project" value="UniProtKB-KW"/>
</dbReference>
<dbReference type="Gene3D" id="3.30.1490.480">
    <property type="entry name" value="Endolytic murein transglycosylase"/>
    <property type="match status" value="1"/>
</dbReference>
<protein>
    <submittedName>
        <fullName evidence="8">Unannotated protein</fullName>
    </submittedName>
</protein>
<feature type="transmembrane region" description="Helical" evidence="7">
    <location>
        <begin position="45"/>
        <end position="69"/>
    </location>
</feature>
<dbReference type="PANTHER" id="PTHR30518:SF2">
    <property type="entry name" value="ENDOLYTIC MUREIN TRANSGLYCOSYLASE"/>
    <property type="match status" value="1"/>
</dbReference>
<name>A0A6J7DUM1_9ZZZZ</name>
<evidence type="ECO:0000256" key="2">
    <source>
        <dbReference type="ARBA" id="ARBA00022692"/>
    </source>
</evidence>
<dbReference type="GO" id="GO:0016829">
    <property type="term" value="F:lyase activity"/>
    <property type="evidence" value="ECO:0007669"/>
    <property type="project" value="UniProtKB-KW"/>
</dbReference>
<evidence type="ECO:0000256" key="1">
    <source>
        <dbReference type="ARBA" id="ARBA00022475"/>
    </source>
</evidence>
<dbReference type="EMBL" id="CAFBLP010000020">
    <property type="protein sequence ID" value="CAB4874341.1"/>
    <property type="molecule type" value="Genomic_DNA"/>
</dbReference>
<organism evidence="8">
    <name type="scientific">freshwater metagenome</name>
    <dbReference type="NCBI Taxonomy" id="449393"/>
    <lineage>
        <taxon>unclassified sequences</taxon>
        <taxon>metagenomes</taxon>
        <taxon>ecological metagenomes</taxon>
    </lineage>
</organism>
<evidence type="ECO:0000313" key="8">
    <source>
        <dbReference type="EMBL" id="CAB4874341.1"/>
    </source>
</evidence>
<sequence length="397" mass="43619">MKHANPVPPPQMPDDPWLHDQWDDADSAPAAAVEKAPQRRRLLKWVVYVTAALTITAVLAGGAVGWWYIRQVNPSGEALTTSNFTVNDADTLDSVSARLQTEGIITNARVFRYYVRHKGGIDLKPGYYELIARSHMGNIMRVLNTPPEATYRKITFPEGFTLAQMGKRVERDLPPMTAAQFAAAAASPDLRSTLQPDGATSLEGLLFPDTYQVAGNESEAQVIARMIALMERVGRQENIATRAAELNLTPYQVLTVASMIEREAKFDTDRAKIARVIYNRIALGMPLQIDATLYYGQPAGTPFSVLRDLDTPYNTYIHTGLPPTPIAGAGRASIHAALHPEQNPSLGDPLCRGLSKGEACDYLYYVVADAEGHHVFAVTLDQHEANVQRARDEGLLK</sequence>
<dbReference type="Pfam" id="PF02618">
    <property type="entry name" value="YceG"/>
    <property type="match status" value="1"/>
</dbReference>
<dbReference type="InterPro" id="IPR003770">
    <property type="entry name" value="MLTG-like"/>
</dbReference>
<evidence type="ECO:0000256" key="7">
    <source>
        <dbReference type="SAM" id="Phobius"/>
    </source>
</evidence>
<evidence type="ECO:0000256" key="5">
    <source>
        <dbReference type="ARBA" id="ARBA00023239"/>
    </source>
</evidence>
<dbReference type="AlphaFoldDB" id="A0A6J7DUM1"/>
<proteinExistence type="inferred from homology"/>
<keyword evidence="6" id="KW-0961">Cell wall biogenesis/degradation</keyword>
<keyword evidence="5" id="KW-0456">Lyase</keyword>
<dbReference type="PANTHER" id="PTHR30518">
    <property type="entry name" value="ENDOLYTIC MUREIN TRANSGLYCOSYLASE"/>
    <property type="match status" value="1"/>
</dbReference>
<gene>
    <name evidence="8" type="ORF">UFOPK3376_01030</name>
</gene>